<evidence type="ECO:0000256" key="2">
    <source>
        <dbReference type="ARBA" id="ARBA00023242"/>
    </source>
</evidence>
<evidence type="ECO:0000313" key="6">
    <source>
        <dbReference type="EMBL" id="KAK9765189.1"/>
    </source>
</evidence>
<reference evidence="6 7" key="1">
    <citation type="submission" date="2023-04" db="EMBL/GenBank/DDBJ databases">
        <title>Genome of Basidiobolus ranarum AG-B5.</title>
        <authorList>
            <person name="Stajich J.E."/>
            <person name="Carter-House D."/>
            <person name="Gryganskyi A."/>
        </authorList>
    </citation>
    <scope>NUCLEOTIDE SEQUENCE [LARGE SCALE GENOMIC DNA]</scope>
    <source>
        <strain evidence="6 7">AG-B5</strain>
    </source>
</reference>
<feature type="domain" description="Guanine nucleotide-binding protein-like 3 N-terminal" evidence="5">
    <location>
        <begin position="13"/>
        <end position="84"/>
    </location>
</feature>
<dbReference type="Pfam" id="PF08701">
    <property type="entry name" value="GN3L_Grn1"/>
    <property type="match status" value="1"/>
</dbReference>
<keyword evidence="3" id="KW-0175">Coiled coil</keyword>
<feature type="coiled-coil region" evidence="3">
    <location>
        <begin position="56"/>
        <end position="101"/>
    </location>
</feature>
<evidence type="ECO:0000313" key="7">
    <source>
        <dbReference type="Proteomes" id="UP001479436"/>
    </source>
</evidence>
<accession>A0ABR2WUL9</accession>
<protein>
    <submittedName>
        <fullName evidence="6">Nuclear GTP-binding protein nug1</fullName>
    </submittedName>
</protein>
<feature type="region of interest" description="Disordered" evidence="4">
    <location>
        <begin position="1"/>
        <end position="54"/>
    </location>
</feature>
<name>A0ABR2WUL9_9FUNG</name>
<evidence type="ECO:0000256" key="4">
    <source>
        <dbReference type="SAM" id="MobiDB-lite"/>
    </source>
</evidence>
<dbReference type="EMBL" id="JASJQH010000304">
    <property type="protein sequence ID" value="KAK9765189.1"/>
    <property type="molecule type" value="Genomic_DNA"/>
</dbReference>
<feature type="compositionally biased region" description="Basic residues" evidence="4">
    <location>
        <begin position="1"/>
        <end position="30"/>
    </location>
</feature>
<dbReference type="Proteomes" id="UP001479436">
    <property type="component" value="Unassembled WGS sequence"/>
</dbReference>
<evidence type="ECO:0000256" key="3">
    <source>
        <dbReference type="SAM" id="Coils"/>
    </source>
</evidence>
<comment type="caution">
    <text evidence="6">The sequence shown here is derived from an EMBL/GenBank/DDBJ whole genome shotgun (WGS) entry which is preliminary data.</text>
</comment>
<sequence length="102" mass="12091">MVRKKSQSKRMSCSKRFKITKRAAEKHRKDRKDAKKNPRTKRTKKDPGIPNNWPFKEELLNQIEEEKIKEAESKERNKRLCQRLQKKIAAAEAKAQEADTEN</sequence>
<comment type="subcellular location">
    <subcellularLocation>
        <location evidence="1">Nucleus</location>
    </subcellularLocation>
</comment>
<keyword evidence="7" id="KW-1185">Reference proteome</keyword>
<organism evidence="6 7">
    <name type="scientific">Basidiobolus ranarum</name>
    <dbReference type="NCBI Taxonomy" id="34480"/>
    <lineage>
        <taxon>Eukaryota</taxon>
        <taxon>Fungi</taxon>
        <taxon>Fungi incertae sedis</taxon>
        <taxon>Zoopagomycota</taxon>
        <taxon>Entomophthoromycotina</taxon>
        <taxon>Basidiobolomycetes</taxon>
        <taxon>Basidiobolales</taxon>
        <taxon>Basidiobolaceae</taxon>
        <taxon>Basidiobolus</taxon>
    </lineage>
</organism>
<evidence type="ECO:0000256" key="1">
    <source>
        <dbReference type="ARBA" id="ARBA00004123"/>
    </source>
</evidence>
<dbReference type="InterPro" id="IPR014813">
    <property type="entry name" value="Gnl3_N_dom"/>
</dbReference>
<evidence type="ECO:0000259" key="5">
    <source>
        <dbReference type="Pfam" id="PF08701"/>
    </source>
</evidence>
<proteinExistence type="predicted"/>
<keyword evidence="2" id="KW-0539">Nucleus</keyword>
<gene>
    <name evidence="6" type="primary">NUG1_1</name>
    <name evidence="6" type="ORF">K7432_006679</name>
</gene>